<organism evidence="2 3">
    <name type="scientific">Massilia antarctica</name>
    <dbReference type="NCBI Taxonomy" id="2765360"/>
    <lineage>
        <taxon>Bacteria</taxon>
        <taxon>Pseudomonadati</taxon>
        <taxon>Pseudomonadota</taxon>
        <taxon>Betaproteobacteria</taxon>
        <taxon>Burkholderiales</taxon>
        <taxon>Oxalobacteraceae</taxon>
        <taxon>Telluria group</taxon>
        <taxon>Massilia</taxon>
    </lineage>
</organism>
<protein>
    <submittedName>
        <fullName evidence="2">Rpn family recombination-promoting nuclease/putative transposase</fullName>
    </submittedName>
</protein>
<evidence type="ECO:0000313" key="2">
    <source>
        <dbReference type="EMBL" id="QPI48068.1"/>
    </source>
</evidence>
<keyword evidence="3" id="KW-1185">Reference proteome</keyword>
<dbReference type="PANTHER" id="PTHR34611:SF2">
    <property type="entry name" value="INACTIVE RECOMBINATION-PROMOTING NUCLEASE-LIKE PROTEIN RPNE-RELATED"/>
    <property type="match status" value="1"/>
</dbReference>
<proteinExistence type="predicted"/>
<dbReference type="Proteomes" id="UP000662888">
    <property type="component" value="Chromosome"/>
</dbReference>
<dbReference type="RefSeq" id="WP_206087709.1">
    <property type="nucleotide sequence ID" value="NZ_CP065053.1"/>
</dbReference>
<dbReference type="InterPro" id="IPR051699">
    <property type="entry name" value="Rpn/YhgA-like_nuclease"/>
</dbReference>
<evidence type="ECO:0000313" key="3">
    <source>
        <dbReference type="Proteomes" id="UP000662888"/>
    </source>
</evidence>
<sequence>MPTPHDLGYRSLFAHPELVRELITDFTSVKLLDEIPLSAFERVNPAYVSEHPSARQDDIVWRVRIGDEFLYVYILLECQSNVDRWMALRMQTYIGLLYQDLVKGHELSPGLLLPPVLPLVFYNGVPRWSASLELAGLLMQAPAELAALQPSQRYVLIDQQRLNGTALEANAGLLALLFRLELSLVPDVLQNVLPALTTWLKETPQANLRRSVQVWINALLERGASKEDLFMVDSVEEDGDMGGKLASWAEQLKEIGFQEGFALAEKAKEDGKAEGQVIALRGMLGSLLRNRFGQLPAAAMQRIAQASQAELEQWFERILNAPSMQAVFDDGAPST</sequence>
<feature type="domain" description="Transposase (putative) YhgA-like" evidence="1">
    <location>
        <begin position="3"/>
        <end position="202"/>
    </location>
</feature>
<dbReference type="EMBL" id="CP065053">
    <property type="protein sequence ID" value="QPI48068.1"/>
    <property type="molecule type" value="Genomic_DNA"/>
</dbReference>
<accession>A0AA48W8T4</accession>
<dbReference type="Pfam" id="PF04754">
    <property type="entry name" value="Transposase_31"/>
    <property type="match status" value="1"/>
</dbReference>
<dbReference type="InterPro" id="IPR006842">
    <property type="entry name" value="Transposase_31"/>
</dbReference>
<name>A0AA48W8T4_9BURK</name>
<reference evidence="2 3" key="1">
    <citation type="submission" date="2020-11" db="EMBL/GenBank/DDBJ databases">
        <authorList>
            <person name="Sun Q."/>
        </authorList>
    </citation>
    <scope>NUCLEOTIDE SEQUENCE [LARGE SCALE GENOMIC DNA]</scope>
    <source>
        <strain evidence="2 3">P8398</strain>
    </source>
</reference>
<evidence type="ECO:0000259" key="1">
    <source>
        <dbReference type="Pfam" id="PF04754"/>
    </source>
</evidence>
<dbReference type="PANTHER" id="PTHR34611">
    <property type="match status" value="1"/>
</dbReference>
<gene>
    <name evidence="2" type="ORF">IV454_21250</name>
</gene>